<dbReference type="SUPFAM" id="SSF56112">
    <property type="entry name" value="Protein kinase-like (PK-like)"/>
    <property type="match status" value="1"/>
</dbReference>
<dbReference type="STRING" id="871651.SAMN05421688_2129"/>
<proteinExistence type="predicted"/>
<dbReference type="InterPro" id="IPR011009">
    <property type="entry name" value="Kinase-like_dom_sf"/>
</dbReference>
<reference evidence="1 2" key="1">
    <citation type="submission" date="2016-10" db="EMBL/GenBank/DDBJ databases">
        <authorList>
            <person name="de Groot N.N."/>
        </authorList>
    </citation>
    <scope>NUCLEOTIDE SEQUENCE [LARGE SCALE GENOMIC DNA]</scope>
    <source>
        <strain evidence="1 2">DSM 29316</strain>
    </source>
</reference>
<dbReference type="OrthoDB" id="212517at2"/>
<name>A0A1I0XCW5_9RHOB</name>
<keyword evidence="2" id="KW-1185">Reference proteome</keyword>
<dbReference type="Proteomes" id="UP000198796">
    <property type="component" value="Unassembled WGS sequence"/>
</dbReference>
<dbReference type="AlphaFoldDB" id="A0A1I0XCW5"/>
<dbReference type="Gene3D" id="1.10.510.10">
    <property type="entry name" value="Transferase(Phosphotransferase) domain 1"/>
    <property type="match status" value="1"/>
</dbReference>
<sequence length="349" mass="39658">MLERSSEPAHGKFLPGTVHKRDAFSETISGHMSEAPATKVVLRRLSGVSPWLRPLAWSLARKEIRGLRAVEGIAGTPTLLRVDREGLLRTWSEGMPLNLAKPKNPAFYRDAARLLAQLRRRGITHNDLAKPQNWLMAPDGHAEIIDFQLATVHRRKGLRYRLMAYEDLRHLLKQKRKFARHLLTPTEKRLLARRSLPSRIWMATGKRLYNFVTRRLFDWSDGEGAGDRFRKDGPAIRDALLAHPHVHAVALSPFSLPARGVGIYAFVVSTLPETELRSLAGRRIELLQPVKALPLHADGTPREDLLELIAMNRLDELEAILTHDPEMRAVVEPIVAERLNLTDRRLREV</sequence>
<keyword evidence="1" id="KW-0723">Serine/threonine-protein kinase</keyword>
<accession>A0A1I0XCW5</accession>
<gene>
    <name evidence="1" type="ORF">SAMN05421688_2129</name>
</gene>
<keyword evidence="1" id="KW-0418">Kinase</keyword>
<dbReference type="GO" id="GO:0004674">
    <property type="term" value="F:protein serine/threonine kinase activity"/>
    <property type="evidence" value="ECO:0007669"/>
    <property type="project" value="UniProtKB-KW"/>
</dbReference>
<keyword evidence="1" id="KW-0808">Transferase</keyword>
<evidence type="ECO:0000313" key="2">
    <source>
        <dbReference type="Proteomes" id="UP000198796"/>
    </source>
</evidence>
<evidence type="ECO:0000313" key="1">
    <source>
        <dbReference type="EMBL" id="SFA98724.1"/>
    </source>
</evidence>
<protein>
    <submittedName>
        <fullName evidence="1">Serine/threonine protein kinase</fullName>
    </submittedName>
</protein>
<organism evidence="1 2">
    <name type="scientific">Poseidonocella pacifica</name>
    <dbReference type="NCBI Taxonomy" id="871651"/>
    <lineage>
        <taxon>Bacteria</taxon>
        <taxon>Pseudomonadati</taxon>
        <taxon>Pseudomonadota</taxon>
        <taxon>Alphaproteobacteria</taxon>
        <taxon>Rhodobacterales</taxon>
        <taxon>Roseobacteraceae</taxon>
        <taxon>Poseidonocella</taxon>
    </lineage>
</organism>
<dbReference type="EMBL" id="FOJU01000003">
    <property type="protein sequence ID" value="SFA98724.1"/>
    <property type="molecule type" value="Genomic_DNA"/>
</dbReference>
<dbReference type="RefSeq" id="WP_092064287.1">
    <property type="nucleotide sequence ID" value="NZ_FOJU01000003.1"/>
</dbReference>